<dbReference type="GO" id="GO:0032506">
    <property type="term" value="P:cytokinetic process"/>
    <property type="evidence" value="ECO:0007669"/>
    <property type="project" value="TreeGrafter"/>
</dbReference>
<feature type="domain" description="SPOR" evidence="3">
    <location>
        <begin position="222"/>
        <end position="300"/>
    </location>
</feature>
<dbReference type="InterPro" id="IPR052521">
    <property type="entry name" value="Cell_div_SPOR-domain"/>
</dbReference>
<evidence type="ECO:0000313" key="5">
    <source>
        <dbReference type="Proteomes" id="UP000238589"/>
    </source>
</evidence>
<feature type="transmembrane region" description="Helical" evidence="2">
    <location>
        <begin position="31"/>
        <end position="49"/>
    </location>
</feature>
<dbReference type="PROSITE" id="PS51724">
    <property type="entry name" value="SPOR"/>
    <property type="match status" value="1"/>
</dbReference>
<keyword evidence="5" id="KW-1185">Reference proteome</keyword>
<organism evidence="4 5">
    <name type="scientific">Malikia granosa</name>
    <dbReference type="NCBI Taxonomy" id="263067"/>
    <lineage>
        <taxon>Bacteria</taxon>
        <taxon>Pseudomonadati</taxon>
        <taxon>Pseudomonadota</taxon>
        <taxon>Betaproteobacteria</taxon>
        <taxon>Burkholderiales</taxon>
        <taxon>Comamonadaceae</taxon>
        <taxon>Malikia</taxon>
    </lineage>
</organism>
<feature type="region of interest" description="Disordered" evidence="1">
    <location>
        <begin position="1"/>
        <end position="22"/>
    </location>
</feature>
<evidence type="ECO:0000256" key="2">
    <source>
        <dbReference type="SAM" id="Phobius"/>
    </source>
</evidence>
<dbReference type="Proteomes" id="UP000238589">
    <property type="component" value="Unassembled WGS sequence"/>
</dbReference>
<dbReference type="GO" id="GO:0030428">
    <property type="term" value="C:cell septum"/>
    <property type="evidence" value="ECO:0007669"/>
    <property type="project" value="TreeGrafter"/>
</dbReference>
<comment type="caution">
    <text evidence="4">The sequence shown here is derived from an EMBL/GenBank/DDBJ whole genome shotgun (WGS) entry which is preliminary data.</text>
</comment>
<dbReference type="OrthoDB" id="9181370at2"/>
<keyword evidence="2" id="KW-0472">Membrane</keyword>
<dbReference type="AlphaFoldDB" id="A0A2S9K7X8"/>
<dbReference type="GO" id="GO:0032153">
    <property type="term" value="C:cell division site"/>
    <property type="evidence" value="ECO:0007669"/>
    <property type="project" value="TreeGrafter"/>
</dbReference>
<feature type="region of interest" description="Disordered" evidence="1">
    <location>
        <begin position="91"/>
        <end position="112"/>
    </location>
</feature>
<feature type="region of interest" description="Disordered" evidence="1">
    <location>
        <begin position="146"/>
        <end position="225"/>
    </location>
</feature>
<proteinExistence type="predicted"/>
<reference evidence="4 5" key="1">
    <citation type="submission" date="2018-03" db="EMBL/GenBank/DDBJ databases">
        <title>Comparative genomics illustrates the genes involved in a hyperalkaliphilic mechanisms of Serpentinomonas isolated from highly-alkaline calcium-rich serpentinized springs.</title>
        <authorList>
            <person name="Suzuki S."/>
            <person name="Ishii S."/>
            <person name="Walworth N."/>
            <person name="Bird L."/>
            <person name="Kuenen J.G."/>
            <person name="Nealson K.H."/>
        </authorList>
    </citation>
    <scope>NUCLEOTIDE SEQUENCE [LARGE SCALE GENOMIC DNA]</scope>
    <source>
        <strain evidence="4 5">P1</strain>
    </source>
</reference>
<name>A0A2S9K7X8_9BURK</name>
<feature type="compositionally biased region" description="Low complexity" evidence="1">
    <location>
        <begin position="95"/>
        <end position="112"/>
    </location>
</feature>
<dbReference type="PANTHER" id="PTHR38687:SF1">
    <property type="entry name" value="CELL DIVISION PROTEIN DEDD"/>
    <property type="match status" value="1"/>
</dbReference>
<evidence type="ECO:0000313" key="4">
    <source>
        <dbReference type="EMBL" id="PRD66569.1"/>
    </source>
</evidence>
<sequence length="300" mass="30883">MFKFRFGGQGGSSPTQPPSIETVRRRARHRLLGATVLVLAGVIGFPLLFESQPRPVPADFEIDIPSRQAAKPQADEAVPSSGQHVAGLDESEEFVPSASGAPSTPVAPAAPAAPAPQVAKAPAESPAAVVAPVPLHPVVKPMPPAPAVQALAPAKPQPAPEPAARKPEPKPAEPKSTEPKPADKPVAKPQDKPVKSSEDSARALALLEGKSAPTASAEADKAAGKPRHIVQVGAFVDPNLAQEARAKLERSGLVTYTQISNTPDGPRTRVRLGPFATRAEADKAAAKARALGLSAAILAL</sequence>
<protein>
    <submittedName>
        <fullName evidence="4">Sporulation protein</fullName>
    </submittedName>
</protein>
<dbReference type="InterPro" id="IPR036680">
    <property type="entry name" value="SPOR-like_sf"/>
</dbReference>
<feature type="compositionally biased region" description="Basic and acidic residues" evidence="1">
    <location>
        <begin position="163"/>
        <end position="201"/>
    </location>
</feature>
<evidence type="ECO:0000256" key="1">
    <source>
        <dbReference type="SAM" id="MobiDB-lite"/>
    </source>
</evidence>
<dbReference type="Pfam" id="PF05036">
    <property type="entry name" value="SPOR"/>
    <property type="match status" value="1"/>
</dbReference>
<dbReference type="SUPFAM" id="SSF110997">
    <property type="entry name" value="Sporulation related repeat"/>
    <property type="match status" value="1"/>
</dbReference>
<dbReference type="Gene3D" id="3.30.70.1070">
    <property type="entry name" value="Sporulation related repeat"/>
    <property type="match status" value="1"/>
</dbReference>
<keyword evidence="2" id="KW-1133">Transmembrane helix</keyword>
<gene>
    <name evidence="4" type="ORF">C6P64_04645</name>
</gene>
<dbReference type="EMBL" id="PVLQ01000012">
    <property type="protein sequence ID" value="PRD66569.1"/>
    <property type="molecule type" value="Genomic_DNA"/>
</dbReference>
<dbReference type="InterPro" id="IPR007730">
    <property type="entry name" value="SPOR-like_dom"/>
</dbReference>
<evidence type="ECO:0000259" key="3">
    <source>
        <dbReference type="PROSITE" id="PS51724"/>
    </source>
</evidence>
<keyword evidence="2" id="KW-0812">Transmembrane</keyword>
<dbReference type="PANTHER" id="PTHR38687">
    <property type="entry name" value="CELL DIVISION PROTEIN DEDD-RELATED"/>
    <property type="match status" value="1"/>
</dbReference>
<dbReference type="GO" id="GO:0042834">
    <property type="term" value="F:peptidoglycan binding"/>
    <property type="evidence" value="ECO:0007669"/>
    <property type="project" value="InterPro"/>
</dbReference>
<accession>A0A2S9K7X8</accession>
<dbReference type="RefSeq" id="WP_105747409.1">
    <property type="nucleotide sequence ID" value="NZ_PVLQ01000012.1"/>
</dbReference>